<comment type="caution">
    <text evidence="2">The sequence shown here is derived from an EMBL/GenBank/DDBJ whole genome shotgun (WGS) entry which is preliminary data.</text>
</comment>
<reference evidence="2 3" key="1">
    <citation type="submission" date="2016-02" db="EMBL/GenBank/DDBJ databases">
        <title>Genome sequence of Tissierella creatinophila DSM 6911.</title>
        <authorList>
            <person name="Poehlein A."/>
            <person name="Daniel R."/>
        </authorList>
    </citation>
    <scope>NUCLEOTIDE SEQUENCE [LARGE SCALE GENOMIC DNA]</scope>
    <source>
        <strain evidence="2 3">DSM 6911</strain>
    </source>
</reference>
<dbReference type="EMBL" id="LTDM01000009">
    <property type="protein sequence ID" value="OLS03305.1"/>
    <property type="molecule type" value="Genomic_DNA"/>
</dbReference>
<organism evidence="2 3">
    <name type="scientific">Tissierella creatinophila DSM 6911</name>
    <dbReference type="NCBI Taxonomy" id="1123403"/>
    <lineage>
        <taxon>Bacteria</taxon>
        <taxon>Bacillati</taxon>
        <taxon>Bacillota</taxon>
        <taxon>Tissierellia</taxon>
        <taxon>Tissierellales</taxon>
        <taxon>Tissierellaceae</taxon>
        <taxon>Tissierella</taxon>
    </lineage>
</organism>
<dbReference type="RefSeq" id="WP_075725073.1">
    <property type="nucleotide sequence ID" value="NZ_LTDM01000009.1"/>
</dbReference>
<dbReference type="InterPro" id="IPR024534">
    <property type="entry name" value="JetD_C"/>
</dbReference>
<keyword evidence="3" id="KW-1185">Reference proteome</keyword>
<name>A0A1U7M7P7_TISCR</name>
<dbReference type="Pfam" id="PF09983">
    <property type="entry name" value="JetD_C"/>
    <property type="match status" value="1"/>
</dbReference>
<accession>A0A1U7M7P7</accession>
<sequence length="333" mass="39360">MRSIRDNHKRKWSLDEISKHYKIYDYSDLVEFIMKNIEEENIKPIKSSKTNGKSPALYNSYMLISPVVDYIEYKEELQYRLNSHLKIDYYLKNLAKYKEDRKHIMALNNYLDNYNDLSSGMVSLNERSFEIWGREKFLQKEGGIRILKNLGLNLDMLNIYETTEPLSYYSHTKEVPQNVLILENKDTFYSMRRHLLKGNSDILGMSIGTIIYGKGKGIYKSFKDFTYCVEPYLANKSNKIFYFGDLDFEGILIYELLCEAFEDEVSIAPYINAYKAMLNKSDIRTLPLMKKGQNKNITNEFLEAFDEEDRNQINKILTMNKYIPQEILNSRDF</sequence>
<proteinExistence type="predicted"/>
<evidence type="ECO:0000313" key="3">
    <source>
        <dbReference type="Proteomes" id="UP000186112"/>
    </source>
</evidence>
<feature type="domain" description="Wadjet protein JetD C-terminal" evidence="1">
    <location>
        <begin position="155"/>
        <end position="267"/>
    </location>
</feature>
<gene>
    <name evidence="2" type="ORF">TICRE_06430</name>
</gene>
<dbReference type="AlphaFoldDB" id="A0A1U7M7P7"/>
<evidence type="ECO:0000313" key="2">
    <source>
        <dbReference type="EMBL" id="OLS03305.1"/>
    </source>
</evidence>
<dbReference type="OrthoDB" id="9809365at2"/>
<dbReference type="Proteomes" id="UP000186112">
    <property type="component" value="Unassembled WGS sequence"/>
</dbReference>
<evidence type="ECO:0000259" key="1">
    <source>
        <dbReference type="Pfam" id="PF09983"/>
    </source>
</evidence>
<protein>
    <recommendedName>
        <fullName evidence="1">Wadjet protein JetD C-terminal domain-containing protein</fullName>
    </recommendedName>
</protein>